<dbReference type="InterPro" id="IPR013783">
    <property type="entry name" value="Ig-like_fold"/>
</dbReference>
<evidence type="ECO:0000313" key="3">
    <source>
        <dbReference type="Proteomes" id="UP001162156"/>
    </source>
</evidence>
<feature type="non-terminal residue" evidence="2">
    <location>
        <position position="1"/>
    </location>
</feature>
<keyword evidence="3" id="KW-1185">Reference proteome</keyword>
<comment type="caution">
    <text evidence="2">The sequence shown here is derived from an EMBL/GenBank/DDBJ whole genome shotgun (WGS) entry which is preliminary data.</text>
</comment>
<proteinExistence type="predicted"/>
<dbReference type="SUPFAM" id="SSF48726">
    <property type="entry name" value="Immunoglobulin"/>
    <property type="match status" value="1"/>
</dbReference>
<accession>A0AAV8YUZ0</accession>
<dbReference type="Proteomes" id="UP001162156">
    <property type="component" value="Unassembled WGS sequence"/>
</dbReference>
<dbReference type="PANTHER" id="PTHR21261:SF2">
    <property type="entry name" value="GH04238P-RELATED"/>
    <property type="match status" value="1"/>
</dbReference>
<dbReference type="InterPro" id="IPR013270">
    <property type="entry name" value="CD47_Vset"/>
</dbReference>
<dbReference type="PROSITE" id="PS50835">
    <property type="entry name" value="IG_LIKE"/>
    <property type="match status" value="1"/>
</dbReference>
<reference evidence="2" key="1">
    <citation type="journal article" date="2023" name="Insect Mol. Biol.">
        <title>Genome sequencing provides insights into the evolution of gene families encoding plant cell wall-degrading enzymes in longhorned beetles.</title>
        <authorList>
            <person name="Shin N.R."/>
            <person name="Okamura Y."/>
            <person name="Kirsch R."/>
            <person name="Pauchet Y."/>
        </authorList>
    </citation>
    <scope>NUCLEOTIDE SEQUENCE</scope>
    <source>
        <strain evidence="2">RBIC_L_NR</strain>
    </source>
</reference>
<dbReference type="EMBL" id="JANEYF010001908">
    <property type="protein sequence ID" value="KAJ8954757.1"/>
    <property type="molecule type" value="Genomic_DNA"/>
</dbReference>
<dbReference type="PANTHER" id="PTHR21261">
    <property type="entry name" value="BEAT PROTEIN"/>
    <property type="match status" value="1"/>
</dbReference>
<dbReference type="AlphaFoldDB" id="A0AAV8YUZ0"/>
<dbReference type="Pfam" id="PF08204">
    <property type="entry name" value="V-set_CD47"/>
    <property type="match status" value="1"/>
</dbReference>
<evidence type="ECO:0000313" key="2">
    <source>
        <dbReference type="EMBL" id="KAJ8954757.1"/>
    </source>
</evidence>
<name>A0AAV8YUZ0_9CUCU</name>
<gene>
    <name evidence="2" type="ORF">NQ314_007027</name>
</gene>
<sequence>YAAIKIKELNVPNSIEFGSTNEIILDCNYEANEETDLELKWYYNGETDIIYQWIPDQQKFGSAMGSFKDHIDLEYYVSNEANDTDIMYRALKIKNITPDLTGNYTCKMPDLFHSYSKVASPELVFEALLFAHFSGWLPPAKSGLDIILIQEEVVCTAHGLFPKPAINIYITGENDTKTEIKETTTADEDMNGLYNITTTHVFGNLTNFTNPTKFICELSIPGTDYYLSKSVEYYKGNWFITILT</sequence>
<organism evidence="2 3">
    <name type="scientific">Rhamnusium bicolor</name>
    <dbReference type="NCBI Taxonomy" id="1586634"/>
    <lineage>
        <taxon>Eukaryota</taxon>
        <taxon>Metazoa</taxon>
        <taxon>Ecdysozoa</taxon>
        <taxon>Arthropoda</taxon>
        <taxon>Hexapoda</taxon>
        <taxon>Insecta</taxon>
        <taxon>Pterygota</taxon>
        <taxon>Neoptera</taxon>
        <taxon>Endopterygota</taxon>
        <taxon>Coleoptera</taxon>
        <taxon>Polyphaga</taxon>
        <taxon>Cucujiformia</taxon>
        <taxon>Chrysomeloidea</taxon>
        <taxon>Cerambycidae</taxon>
        <taxon>Lepturinae</taxon>
        <taxon>Rhagiini</taxon>
        <taxon>Rhamnusium</taxon>
    </lineage>
</organism>
<dbReference type="InterPro" id="IPR036179">
    <property type="entry name" value="Ig-like_dom_sf"/>
</dbReference>
<protein>
    <recommendedName>
        <fullName evidence="1">Ig-like domain-containing protein</fullName>
    </recommendedName>
</protein>
<dbReference type="Gene3D" id="2.60.40.10">
    <property type="entry name" value="Immunoglobulins"/>
    <property type="match status" value="2"/>
</dbReference>
<feature type="domain" description="Ig-like" evidence="1">
    <location>
        <begin position="18"/>
        <end position="124"/>
    </location>
</feature>
<dbReference type="InterPro" id="IPR007110">
    <property type="entry name" value="Ig-like_dom"/>
</dbReference>
<evidence type="ECO:0000259" key="1">
    <source>
        <dbReference type="PROSITE" id="PS50835"/>
    </source>
</evidence>